<feature type="region of interest" description="Disordered" evidence="1">
    <location>
        <begin position="96"/>
        <end position="116"/>
    </location>
</feature>
<evidence type="ECO:0000256" key="1">
    <source>
        <dbReference type="SAM" id="MobiDB-lite"/>
    </source>
</evidence>
<feature type="compositionally biased region" description="Polar residues" evidence="1">
    <location>
        <begin position="223"/>
        <end position="235"/>
    </location>
</feature>
<proteinExistence type="predicted"/>
<sequence>MSFDDQDEAVATNGWSVQIPPLFSRPGPIMITACWQNDTDWTDAFYDDIRKAPSSSLWRSAATKLTEAKTAPASDSEGTYSYMLVGFASPRLDDEWNHMAPTPAGGEQATGNDIDNEYRKPSTAADLGLVVVPLNPPRFFYILLDMVDGLCTPLEFYDIPIFYLPLFQANTISKLRDRRWKQEVGVWDNTLRYDRDVESFYRTVDLDMLDQIYGSSSDDDASLGTSTEETWSESGKSFLPDSEEASSESGSFLPDITEDISHEEESPVESAGEPSNQEETRALSQNDTEDHDTNPEPALRFVDELSQMTAFFDSSQDI</sequence>
<accession>A0ABR1RXQ1</accession>
<dbReference type="EMBL" id="JAQQWK010000012">
    <property type="protein sequence ID" value="KAK8022633.1"/>
    <property type="molecule type" value="Genomic_DNA"/>
</dbReference>
<organism evidence="2 3">
    <name type="scientific">Apiospora rasikravindrae</name>
    <dbReference type="NCBI Taxonomy" id="990691"/>
    <lineage>
        <taxon>Eukaryota</taxon>
        <taxon>Fungi</taxon>
        <taxon>Dikarya</taxon>
        <taxon>Ascomycota</taxon>
        <taxon>Pezizomycotina</taxon>
        <taxon>Sordariomycetes</taxon>
        <taxon>Xylariomycetidae</taxon>
        <taxon>Amphisphaeriales</taxon>
        <taxon>Apiosporaceae</taxon>
        <taxon>Apiospora</taxon>
    </lineage>
</organism>
<evidence type="ECO:0000313" key="2">
    <source>
        <dbReference type="EMBL" id="KAK8022633.1"/>
    </source>
</evidence>
<keyword evidence="3" id="KW-1185">Reference proteome</keyword>
<evidence type="ECO:0000313" key="3">
    <source>
        <dbReference type="Proteomes" id="UP001444661"/>
    </source>
</evidence>
<feature type="compositionally biased region" description="Polar residues" evidence="1">
    <location>
        <begin position="273"/>
        <end position="286"/>
    </location>
</feature>
<protein>
    <submittedName>
        <fullName evidence="2">Uncharacterized protein</fullName>
    </submittedName>
</protein>
<gene>
    <name evidence="2" type="ORF">PG993_013400</name>
</gene>
<dbReference type="Proteomes" id="UP001444661">
    <property type="component" value="Unassembled WGS sequence"/>
</dbReference>
<name>A0ABR1RXQ1_9PEZI</name>
<reference evidence="2 3" key="1">
    <citation type="submission" date="2023-01" db="EMBL/GenBank/DDBJ databases">
        <title>Analysis of 21 Apiospora genomes using comparative genomics revels a genus with tremendous synthesis potential of carbohydrate active enzymes and secondary metabolites.</title>
        <authorList>
            <person name="Sorensen T."/>
        </authorList>
    </citation>
    <scope>NUCLEOTIDE SEQUENCE [LARGE SCALE GENOMIC DNA]</scope>
    <source>
        <strain evidence="2 3">CBS 33761</strain>
    </source>
</reference>
<comment type="caution">
    <text evidence="2">The sequence shown here is derived from an EMBL/GenBank/DDBJ whole genome shotgun (WGS) entry which is preliminary data.</text>
</comment>
<feature type="region of interest" description="Disordered" evidence="1">
    <location>
        <begin position="215"/>
        <end position="299"/>
    </location>
</feature>